<evidence type="ECO:0000256" key="4">
    <source>
        <dbReference type="ARBA" id="ARBA00022989"/>
    </source>
</evidence>
<keyword evidence="5 7" id="KW-0472">Membrane</keyword>
<sequence length="297" mass="32544">MGVVSRANDAIYVNPSTGGDSLTVHGSDWLFAVTAVYVVSFLVFLASSFKPFSGERIFHYIFTTSLLVGSIVYFSWASNLGSSLIVGRQIFWVKYIFCKQIEDTVEGGVVLTQPKGVVEFPAIIAALGLLSGVSWATIVYNIFLSWIWIISYLVSAFTSSSYKWGFYAFGTAAWLILAWNTIGYGRTGATRLGVSRDHTFLSAWTNLLWLLWPIAFGVTDGGRVIGVTQTTIFFGVLDILLTPVVAFAFLFFSRRWDYNRLNLAFTRYGRVQDGGNFPEKTTGAPAAGGATTTAPAV</sequence>
<dbReference type="PANTHER" id="PTHR28286:SF1">
    <property type="entry name" value="30 KDA HEAT SHOCK PROTEIN-RELATED"/>
    <property type="match status" value="1"/>
</dbReference>
<dbReference type="InterPro" id="IPR043476">
    <property type="entry name" value="Yro2-like_7TM"/>
</dbReference>
<comment type="subcellular location">
    <subcellularLocation>
        <location evidence="1">Membrane</location>
        <topology evidence="1">Multi-pass membrane protein</topology>
    </subcellularLocation>
</comment>
<reference evidence="8 9" key="1">
    <citation type="journal article" date="2024" name="J. Plant Pathol.">
        <title>Sequence and assembly of the genome of Seiridium unicorne, isolate CBS 538.82, causal agent of cypress canker disease.</title>
        <authorList>
            <person name="Scali E."/>
            <person name="Rocca G.D."/>
            <person name="Danti R."/>
            <person name="Garbelotto M."/>
            <person name="Barberini S."/>
            <person name="Baroncelli R."/>
            <person name="Emiliani G."/>
        </authorList>
    </citation>
    <scope>NUCLEOTIDE SEQUENCE [LARGE SCALE GENOMIC DNA]</scope>
    <source>
        <strain evidence="8 9">BM-138-508</strain>
    </source>
</reference>
<feature type="transmembrane region" description="Helical" evidence="7">
    <location>
        <begin position="138"/>
        <end position="157"/>
    </location>
</feature>
<feature type="transmembrane region" description="Helical" evidence="7">
    <location>
        <begin position="164"/>
        <end position="182"/>
    </location>
</feature>
<feature type="transmembrane region" description="Helical" evidence="7">
    <location>
        <begin position="29"/>
        <end position="45"/>
    </location>
</feature>
<feature type="transmembrane region" description="Helical" evidence="7">
    <location>
        <begin position="231"/>
        <end position="252"/>
    </location>
</feature>
<evidence type="ECO:0000313" key="9">
    <source>
        <dbReference type="Proteomes" id="UP001408356"/>
    </source>
</evidence>
<dbReference type="Gene3D" id="1.20.1070.10">
    <property type="entry name" value="Rhodopsin 7-helix transmembrane proteins"/>
    <property type="match status" value="2"/>
</dbReference>
<organism evidence="8 9">
    <name type="scientific">Seiridium unicorne</name>
    <dbReference type="NCBI Taxonomy" id="138068"/>
    <lineage>
        <taxon>Eukaryota</taxon>
        <taxon>Fungi</taxon>
        <taxon>Dikarya</taxon>
        <taxon>Ascomycota</taxon>
        <taxon>Pezizomycotina</taxon>
        <taxon>Sordariomycetes</taxon>
        <taxon>Xylariomycetidae</taxon>
        <taxon>Amphisphaeriales</taxon>
        <taxon>Sporocadaceae</taxon>
        <taxon>Seiridium</taxon>
    </lineage>
</organism>
<dbReference type="EMBL" id="JARVKF010000439">
    <property type="protein sequence ID" value="KAK9413520.1"/>
    <property type="molecule type" value="Genomic_DNA"/>
</dbReference>
<evidence type="ECO:0000256" key="7">
    <source>
        <dbReference type="SAM" id="Phobius"/>
    </source>
</evidence>
<comment type="similarity">
    <text evidence="2">Belongs to the archaeal/bacterial/fungal opsin family.</text>
</comment>
<dbReference type="SMART" id="SM01021">
    <property type="entry name" value="Bac_rhodopsin"/>
    <property type="match status" value="1"/>
</dbReference>
<protein>
    <submittedName>
        <fullName evidence="8">Uncharacterized protein</fullName>
    </submittedName>
</protein>
<feature type="compositionally biased region" description="Low complexity" evidence="6">
    <location>
        <begin position="281"/>
        <end position="297"/>
    </location>
</feature>
<evidence type="ECO:0000256" key="6">
    <source>
        <dbReference type="SAM" id="MobiDB-lite"/>
    </source>
</evidence>
<name>A0ABR2UGD1_9PEZI</name>
<keyword evidence="3 7" id="KW-0812">Transmembrane</keyword>
<dbReference type="InterPro" id="IPR001425">
    <property type="entry name" value="Arc/bac/fun_rhodopsins"/>
</dbReference>
<accession>A0ABR2UGD1</accession>
<dbReference type="PANTHER" id="PTHR28286">
    <property type="match status" value="1"/>
</dbReference>
<gene>
    <name evidence="8" type="ORF">SUNI508_11943</name>
</gene>
<feature type="region of interest" description="Disordered" evidence="6">
    <location>
        <begin position="276"/>
        <end position="297"/>
    </location>
</feature>
<comment type="caution">
    <text evidence="8">The sequence shown here is derived from an EMBL/GenBank/DDBJ whole genome shotgun (WGS) entry which is preliminary data.</text>
</comment>
<dbReference type="CDD" id="cd15239">
    <property type="entry name" value="7tm_YRO2_fungal-like"/>
    <property type="match status" value="1"/>
</dbReference>
<evidence type="ECO:0000256" key="5">
    <source>
        <dbReference type="ARBA" id="ARBA00023136"/>
    </source>
</evidence>
<keyword evidence="9" id="KW-1185">Reference proteome</keyword>
<evidence type="ECO:0000256" key="1">
    <source>
        <dbReference type="ARBA" id="ARBA00004141"/>
    </source>
</evidence>
<keyword evidence="4 7" id="KW-1133">Transmembrane helix</keyword>
<feature type="transmembrane region" description="Helical" evidence="7">
    <location>
        <begin position="57"/>
        <end position="76"/>
    </location>
</feature>
<dbReference type="SUPFAM" id="SSF81321">
    <property type="entry name" value="Family A G protein-coupled receptor-like"/>
    <property type="match status" value="2"/>
</dbReference>
<evidence type="ECO:0000313" key="8">
    <source>
        <dbReference type="EMBL" id="KAK9413520.1"/>
    </source>
</evidence>
<proteinExistence type="inferred from homology"/>
<evidence type="ECO:0000256" key="3">
    <source>
        <dbReference type="ARBA" id="ARBA00022692"/>
    </source>
</evidence>
<feature type="transmembrane region" description="Helical" evidence="7">
    <location>
        <begin position="202"/>
        <end position="219"/>
    </location>
</feature>
<evidence type="ECO:0000256" key="2">
    <source>
        <dbReference type="ARBA" id="ARBA00008130"/>
    </source>
</evidence>
<dbReference type="Proteomes" id="UP001408356">
    <property type="component" value="Unassembled WGS sequence"/>
</dbReference>